<organism evidence="18 19">
    <name type="scientific">Desulfofundulus australicus DSM 11792</name>
    <dbReference type="NCBI Taxonomy" id="1121425"/>
    <lineage>
        <taxon>Bacteria</taxon>
        <taxon>Bacillati</taxon>
        <taxon>Bacillota</taxon>
        <taxon>Clostridia</taxon>
        <taxon>Eubacteriales</taxon>
        <taxon>Peptococcaceae</taxon>
        <taxon>Desulfofundulus</taxon>
    </lineage>
</organism>
<dbReference type="CDD" id="cd17992">
    <property type="entry name" value="DEXHc_RecG"/>
    <property type="match status" value="1"/>
</dbReference>
<evidence type="ECO:0000256" key="10">
    <source>
        <dbReference type="ARBA" id="ARBA00023204"/>
    </source>
</evidence>
<dbReference type="InterPro" id="IPR033454">
    <property type="entry name" value="RecG_wedge"/>
</dbReference>
<dbReference type="AlphaFoldDB" id="A0A1M5D8V4"/>
<evidence type="ECO:0000256" key="12">
    <source>
        <dbReference type="ARBA" id="ARBA00034617"/>
    </source>
</evidence>
<dbReference type="InterPro" id="IPR014001">
    <property type="entry name" value="Helicase_ATP-bd"/>
</dbReference>
<keyword evidence="7 15" id="KW-0067">ATP-binding</keyword>
<dbReference type="SMART" id="SM00490">
    <property type="entry name" value="HELICc"/>
    <property type="match status" value="1"/>
</dbReference>
<dbReference type="Pfam" id="PF19833">
    <property type="entry name" value="RecG_dom3_C"/>
    <property type="match status" value="1"/>
</dbReference>
<evidence type="ECO:0000256" key="13">
    <source>
        <dbReference type="ARBA" id="ARBA00034808"/>
    </source>
</evidence>
<evidence type="ECO:0000313" key="18">
    <source>
        <dbReference type="EMBL" id="SHF63327.1"/>
    </source>
</evidence>
<dbReference type="GO" id="GO:0005524">
    <property type="term" value="F:ATP binding"/>
    <property type="evidence" value="ECO:0007669"/>
    <property type="project" value="UniProtKB-KW"/>
</dbReference>
<dbReference type="Pfam" id="PF00270">
    <property type="entry name" value="DEAD"/>
    <property type="match status" value="1"/>
</dbReference>
<dbReference type="GO" id="GO:0043138">
    <property type="term" value="F:3'-5' DNA helicase activity"/>
    <property type="evidence" value="ECO:0007669"/>
    <property type="project" value="UniProtKB-EC"/>
</dbReference>
<dbReference type="GO" id="GO:0003677">
    <property type="term" value="F:DNA binding"/>
    <property type="evidence" value="ECO:0007669"/>
    <property type="project" value="UniProtKB-KW"/>
</dbReference>
<evidence type="ECO:0000256" key="2">
    <source>
        <dbReference type="ARBA" id="ARBA00017846"/>
    </source>
</evidence>
<evidence type="ECO:0000256" key="6">
    <source>
        <dbReference type="ARBA" id="ARBA00022806"/>
    </source>
</evidence>
<protein>
    <recommendedName>
        <fullName evidence="2 15">ATP-dependent DNA helicase RecG</fullName>
        <ecNumber evidence="13 15">5.6.2.4</ecNumber>
    </recommendedName>
</protein>
<keyword evidence="6 15" id="KW-0347">Helicase</keyword>
<dbReference type="InterPro" id="IPR047112">
    <property type="entry name" value="RecG/Mfd"/>
</dbReference>
<name>A0A1M5D8V4_9FIRM</name>
<dbReference type="InterPro" id="IPR001650">
    <property type="entry name" value="Helicase_C-like"/>
</dbReference>
<keyword evidence="10 15" id="KW-0234">DNA repair</keyword>
<evidence type="ECO:0000256" key="5">
    <source>
        <dbReference type="ARBA" id="ARBA00022801"/>
    </source>
</evidence>
<dbReference type="GO" id="GO:0006310">
    <property type="term" value="P:DNA recombination"/>
    <property type="evidence" value="ECO:0007669"/>
    <property type="project" value="UniProtKB-UniRule"/>
</dbReference>
<dbReference type="InterPro" id="IPR012340">
    <property type="entry name" value="NA-bd_OB-fold"/>
</dbReference>
<dbReference type="GO" id="GO:0016887">
    <property type="term" value="F:ATP hydrolysis activity"/>
    <property type="evidence" value="ECO:0007669"/>
    <property type="project" value="RHEA"/>
</dbReference>
<accession>A0A1M5D8V4</accession>
<keyword evidence="8" id="KW-0238">DNA-binding</keyword>
<dbReference type="SMART" id="SM00487">
    <property type="entry name" value="DEXDc"/>
    <property type="match status" value="1"/>
</dbReference>
<comment type="function">
    <text evidence="15">Plays a critical role in recombination and DNA repair. Helps process Holliday junction intermediates to mature products by catalyzing branch migration. Has replication fork regression activity, unwinds stalled or blocked replication forks to make a HJ that can be resolved. Has a DNA unwinding activity characteristic of a DNA helicase with 3'-5' polarity.</text>
</comment>
<evidence type="ECO:0000259" key="16">
    <source>
        <dbReference type="PROSITE" id="PS51192"/>
    </source>
</evidence>
<dbReference type="Proteomes" id="UP000184196">
    <property type="component" value="Unassembled WGS sequence"/>
</dbReference>
<keyword evidence="11" id="KW-0413">Isomerase</keyword>
<dbReference type="PANTHER" id="PTHR47964">
    <property type="entry name" value="ATP-DEPENDENT DNA HELICASE HOMOLOG RECG, CHLOROPLASTIC"/>
    <property type="match status" value="1"/>
</dbReference>
<feature type="domain" description="Helicase C-terminal" evidence="17">
    <location>
        <begin position="457"/>
        <end position="617"/>
    </location>
</feature>
<comment type="catalytic activity">
    <reaction evidence="14 15">
        <text>ATP + H2O = ADP + phosphate + H(+)</text>
        <dbReference type="Rhea" id="RHEA:13065"/>
        <dbReference type="ChEBI" id="CHEBI:15377"/>
        <dbReference type="ChEBI" id="CHEBI:15378"/>
        <dbReference type="ChEBI" id="CHEBI:30616"/>
        <dbReference type="ChEBI" id="CHEBI:43474"/>
        <dbReference type="ChEBI" id="CHEBI:456216"/>
        <dbReference type="EC" id="5.6.2.4"/>
    </reaction>
</comment>
<dbReference type="OrthoDB" id="9804325at2"/>
<evidence type="ECO:0000259" key="17">
    <source>
        <dbReference type="PROSITE" id="PS51194"/>
    </source>
</evidence>
<keyword evidence="3 15" id="KW-0547">Nucleotide-binding</keyword>
<dbReference type="SUPFAM" id="SSF50249">
    <property type="entry name" value="Nucleic acid-binding proteins"/>
    <property type="match status" value="1"/>
</dbReference>
<dbReference type="InterPro" id="IPR004609">
    <property type="entry name" value="ATP-dep_DNA_helicase_RecG"/>
</dbReference>
<evidence type="ECO:0000256" key="9">
    <source>
        <dbReference type="ARBA" id="ARBA00023172"/>
    </source>
</evidence>
<dbReference type="NCBIfam" id="NF008168">
    <property type="entry name" value="PRK10917.2-2"/>
    <property type="match status" value="1"/>
</dbReference>
<dbReference type="InterPro" id="IPR027417">
    <property type="entry name" value="P-loop_NTPase"/>
</dbReference>
<dbReference type="NCBIfam" id="TIGR00643">
    <property type="entry name" value="recG"/>
    <property type="match status" value="1"/>
</dbReference>
<proteinExistence type="inferred from homology"/>
<evidence type="ECO:0000256" key="1">
    <source>
        <dbReference type="ARBA" id="ARBA00007504"/>
    </source>
</evidence>
<keyword evidence="4 15" id="KW-0227">DNA damage</keyword>
<gene>
    <name evidence="18" type="ORF">SAMN02745218_02748</name>
</gene>
<comment type="similarity">
    <text evidence="1 15">Belongs to the helicase family. RecG subfamily.</text>
</comment>
<dbReference type="SUPFAM" id="SSF52540">
    <property type="entry name" value="P-loop containing nucleoside triphosphate hydrolases"/>
    <property type="match status" value="2"/>
</dbReference>
<dbReference type="NCBIfam" id="NF008165">
    <property type="entry name" value="PRK10917.1-3"/>
    <property type="match status" value="1"/>
</dbReference>
<evidence type="ECO:0000256" key="8">
    <source>
        <dbReference type="ARBA" id="ARBA00023125"/>
    </source>
</evidence>
<evidence type="ECO:0000256" key="4">
    <source>
        <dbReference type="ARBA" id="ARBA00022763"/>
    </source>
</evidence>
<keyword evidence="9 15" id="KW-0233">DNA recombination</keyword>
<evidence type="ECO:0000256" key="14">
    <source>
        <dbReference type="ARBA" id="ARBA00048988"/>
    </source>
</evidence>
<dbReference type="EC" id="5.6.2.4" evidence="13 15"/>
<evidence type="ECO:0000256" key="11">
    <source>
        <dbReference type="ARBA" id="ARBA00023235"/>
    </source>
</evidence>
<dbReference type="GO" id="GO:0006281">
    <property type="term" value="P:DNA repair"/>
    <property type="evidence" value="ECO:0007669"/>
    <property type="project" value="UniProtKB-UniRule"/>
</dbReference>
<reference evidence="19" key="1">
    <citation type="submission" date="2016-11" db="EMBL/GenBank/DDBJ databases">
        <authorList>
            <person name="Varghese N."/>
            <person name="Submissions S."/>
        </authorList>
    </citation>
    <scope>NUCLEOTIDE SEQUENCE [LARGE SCALE GENOMIC DNA]</scope>
    <source>
        <strain evidence="19">DSM 11792</strain>
    </source>
</reference>
<evidence type="ECO:0000313" key="19">
    <source>
        <dbReference type="Proteomes" id="UP000184196"/>
    </source>
</evidence>
<evidence type="ECO:0000256" key="3">
    <source>
        <dbReference type="ARBA" id="ARBA00022741"/>
    </source>
</evidence>
<dbReference type="CDD" id="cd04488">
    <property type="entry name" value="RecG_wedge_OBF"/>
    <property type="match status" value="1"/>
</dbReference>
<dbReference type="Gene3D" id="3.40.50.300">
    <property type="entry name" value="P-loop containing nucleotide triphosphate hydrolases"/>
    <property type="match status" value="2"/>
</dbReference>
<dbReference type="EMBL" id="FQUW01000046">
    <property type="protein sequence ID" value="SHF63327.1"/>
    <property type="molecule type" value="Genomic_DNA"/>
</dbReference>
<dbReference type="InterPro" id="IPR011545">
    <property type="entry name" value="DEAD/DEAH_box_helicase_dom"/>
</dbReference>
<dbReference type="Pfam" id="PF17191">
    <property type="entry name" value="RecG_wedge"/>
    <property type="match status" value="1"/>
</dbReference>
<dbReference type="Pfam" id="PF00271">
    <property type="entry name" value="Helicase_C"/>
    <property type="match status" value="1"/>
</dbReference>
<evidence type="ECO:0000256" key="7">
    <source>
        <dbReference type="ARBA" id="ARBA00022840"/>
    </source>
</evidence>
<keyword evidence="19" id="KW-1185">Reference proteome</keyword>
<evidence type="ECO:0000256" key="15">
    <source>
        <dbReference type="RuleBase" id="RU363016"/>
    </source>
</evidence>
<keyword evidence="5 15" id="KW-0378">Hydrolase</keyword>
<dbReference type="PANTHER" id="PTHR47964:SF1">
    <property type="entry name" value="ATP-DEPENDENT DNA HELICASE HOMOLOG RECG, CHLOROPLASTIC"/>
    <property type="match status" value="1"/>
</dbReference>
<dbReference type="PROSITE" id="PS51194">
    <property type="entry name" value="HELICASE_CTER"/>
    <property type="match status" value="1"/>
</dbReference>
<dbReference type="PROSITE" id="PS51192">
    <property type="entry name" value="HELICASE_ATP_BIND_1"/>
    <property type="match status" value="1"/>
</dbReference>
<dbReference type="Gene3D" id="2.40.50.140">
    <property type="entry name" value="Nucleic acid-binding proteins"/>
    <property type="match status" value="1"/>
</dbReference>
<feature type="domain" description="Helicase ATP-binding" evidence="16">
    <location>
        <begin position="277"/>
        <end position="438"/>
    </location>
</feature>
<comment type="catalytic activity">
    <reaction evidence="12 15">
        <text>Couples ATP hydrolysis with the unwinding of duplex DNA by translocating in the 3'-5' direction.</text>
        <dbReference type="EC" id="5.6.2.4"/>
    </reaction>
</comment>
<dbReference type="RefSeq" id="WP_073167254.1">
    <property type="nucleotide sequence ID" value="NZ_FQUW01000046.1"/>
</dbReference>
<dbReference type="InterPro" id="IPR045562">
    <property type="entry name" value="RecG_dom3_C"/>
</dbReference>
<sequence length="690" mass="77560">MVETGYECYPVQYLKMVGPRRFALLKKLGIKTVKDLLYHFPREYRERTVKPSSACAHGEQATLQGRVLGVSELNPRPGLWVTRVQIQEPGGYFIAVWFNQRYIKKMLASGSRIQVTGKIERRFGEVQLLVTDYELLDGETRAPQSGLIPVYPLTEQLSQRLMRSLVSLALDEWLPHIHDFLPPEIRQKFSLPDLASALRQIHFPAVEKEAIRARKRFIFEELFLLQLLLALRRRQNTRRMKPHRYHDRRNLVESFLSSLPFTLTDAQQQAWEEIKADMDAPWPMNRLLQGDVGAGKTVVSTLALLRAVGSGLQGALMVPTEILAEQHYLTLSRDLAPLGIEVGLLSGSMKKKEREKILSGLASGEIPLVVGTQALIQEKVQFKALALVVIDEQHRFGVRQRAKLQYKGHCPDVLVMTATPIPRTLALTLYGDLEVSTISQLPPGRQPVQTYVLPSSYLPRVYGLVQREVEKGGQAYVVCPLVEESEKIDVRAAVELVEELSRGPLAGCRIGLLHGRLKPGEKEEVMEAFRTGQIQVLVTTTVVEVGVDVPTATVMVILDADRFGLAQLHQLRGRVGRGKARSYCILISDSNTEEARFRLQAMTSTTDGFALAEKDLQLRGPGEFAGTRQSGLPEFKVADLIRDWRALQLAREEAVALIKKDPELKAPEHRLLAREMRIRFGEKAGYLDIG</sequence>